<comment type="function">
    <text evidence="7">Component of the EKC/KEOPS complex that is required for the formation of a threonylcarbamoyl group on adenosine at position 37 (t(6)A37) in tRNAs that read codons beginning with adenine. The complex is probably involved in the transfer of the threonylcarbamoyl moiety of threonylcarbamoyl-AMP (TC-AMP) to the N6 group of A37. LAGE3 functions as a dimerization module for the complex.</text>
</comment>
<evidence type="ECO:0000256" key="6">
    <source>
        <dbReference type="ARBA" id="ARBA00023242"/>
    </source>
</evidence>
<protein>
    <recommendedName>
        <fullName evidence="8">L antigen family member 3</fullName>
    </recommendedName>
</protein>
<organism evidence="9 10">
    <name type="scientific">Trichomalopsis sarcophagae</name>
    <dbReference type="NCBI Taxonomy" id="543379"/>
    <lineage>
        <taxon>Eukaryota</taxon>
        <taxon>Metazoa</taxon>
        <taxon>Ecdysozoa</taxon>
        <taxon>Arthropoda</taxon>
        <taxon>Hexapoda</taxon>
        <taxon>Insecta</taxon>
        <taxon>Pterygota</taxon>
        <taxon>Neoptera</taxon>
        <taxon>Endopterygota</taxon>
        <taxon>Hymenoptera</taxon>
        <taxon>Apocrita</taxon>
        <taxon>Proctotrupomorpha</taxon>
        <taxon>Chalcidoidea</taxon>
        <taxon>Pteromalidae</taxon>
        <taxon>Pteromalinae</taxon>
        <taxon>Trichomalopsis</taxon>
    </lineage>
</organism>
<dbReference type="FunFam" id="3.30.310.50:FF:000005">
    <property type="entry name" value="L antigen family member 3"/>
    <property type="match status" value="1"/>
</dbReference>
<dbReference type="GO" id="GO:0070525">
    <property type="term" value="P:tRNA threonylcarbamoyladenosine metabolic process"/>
    <property type="evidence" value="ECO:0007669"/>
    <property type="project" value="TreeGrafter"/>
</dbReference>
<evidence type="ECO:0000313" key="9">
    <source>
        <dbReference type="EMBL" id="OXU23526.1"/>
    </source>
</evidence>
<keyword evidence="6" id="KW-0539">Nucleus</keyword>
<evidence type="ECO:0000256" key="8">
    <source>
        <dbReference type="ARBA" id="ARBA00076355"/>
    </source>
</evidence>
<dbReference type="Pfam" id="PF09341">
    <property type="entry name" value="Pcc1"/>
    <property type="match status" value="1"/>
</dbReference>
<sequence>MSDLTVDLSIPFPSEREADVAYQTLRVDAEPSRSGVKKTLTLESNTLKVNFAGSEARKIRVGLTSFFEALLLVTETMKEFGPPEPKYDHY</sequence>
<gene>
    <name evidence="9" type="ORF">TSAR_011891</name>
</gene>
<dbReference type="PANTHER" id="PTHR31283">
    <property type="entry name" value="EKC/KEOPS COMPLEX SUBUNIT PCC1 FAMILY MEMBER"/>
    <property type="match status" value="1"/>
</dbReference>
<dbReference type="AlphaFoldDB" id="A0A232EYF9"/>
<comment type="subcellular location">
    <subcellularLocation>
        <location evidence="2">Cytoplasm</location>
    </subcellularLocation>
    <subcellularLocation>
        <location evidence="1">Nucleus</location>
    </subcellularLocation>
</comment>
<evidence type="ECO:0000256" key="3">
    <source>
        <dbReference type="ARBA" id="ARBA00007073"/>
    </source>
</evidence>
<evidence type="ECO:0000313" key="10">
    <source>
        <dbReference type="Proteomes" id="UP000215335"/>
    </source>
</evidence>
<dbReference type="Proteomes" id="UP000215335">
    <property type="component" value="Unassembled WGS sequence"/>
</dbReference>
<keyword evidence="5" id="KW-0819">tRNA processing</keyword>
<reference evidence="9 10" key="1">
    <citation type="journal article" date="2017" name="Curr. Biol.">
        <title>The Evolution of Venom by Co-option of Single-Copy Genes.</title>
        <authorList>
            <person name="Martinson E.O."/>
            <person name="Mrinalini"/>
            <person name="Kelkar Y.D."/>
            <person name="Chang C.H."/>
            <person name="Werren J.H."/>
        </authorList>
    </citation>
    <scope>NUCLEOTIDE SEQUENCE [LARGE SCALE GENOMIC DNA]</scope>
    <source>
        <strain evidence="9 10">Alberta</strain>
        <tissue evidence="9">Whole body</tissue>
    </source>
</reference>
<dbReference type="GO" id="GO:0000408">
    <property type="term" value="C:EKC/KEOPS complex"/>
    <property type="evidence" value="ECO:0007669"/>
    <property type="project" value="TreeGrafter"/>
</dbReference>
<evidence type="ECO:0000256" key="4">
    <source>
        <dbReference type="ARBA" id="ARBA00022490"/>
    </source>
</evidence>
<dbReference type="GO" id="GO:0005634">
    <property type="term" value="C:nucleus"/>
    <property type="evidence" value="ECO:0007669"/>
    <property type="project" value="UniProtKB-SubCell"/>
</dbReference>
<dbReference type="InterPro" id="IPR015419">
    <property type="entry name" value="CTAG/Pcc1"/>
</dbReference>
<dbReference type="PANTHER" id="PTHR31283:SF5">
    <property type="entry name" value="EKC_KEOPS COMPLEX SUBUNIT LAGE3"/>
    <property type="match status" value="1"/>
</dbReference>
<evidence type="ECO:0000256" key="1">
    <source>
        <dbReference type="ARBA" id="ARBA00004123"/>
    </source>
</evidence>
<keyword evidence="10" id="KW-1185">Reference proteome</keyword>
<keyword evidence="4" id="KW-0963">Cytoplasm</keyword>
<proteinExistence type="inferred from homology"/>
<dbReference type="GO" id="GO:0008033">
    <property type="term" value="P:tRNA processing"/>
    <property type="evidence" value="ECO:0007669"/>
    <property type="project" value="UniProtKB-KW"/>
</dbReference>
<name>A0A232EYF9_9HYME</name>
<dbReference type="GO" id="GO:0005737">
    <property type="term" value="C:cytoplasm"/>
    <property type="evidence" value="ECO:0007669"/>
    <property type="project" value="UniProtKB-SubCell"/>
</dbReference>
<comment type="caution">
    <text evidence="9">The sequence shown here is derived from an EMBL/GenBank/DDBJ whole genome shotgun (WGS) entry which is preliminary data.</text>
</comment>
<dbReference type="Gene3D" id="3.30.310.50">
    <property type="entry name" value="Alpha-D-phosphohexomutase, C-terminal domain"/>
    <property type="match status" value="1"/>
</dbReference>
<comment type="similarity">
    <text evidence="3">Belongs to the CTAG/PCC1 family.</text>
</comment>
<evidence type="ECO:0000256" key="5">
    <source>
        <dbReference type="ARBA" id="ARBA00022694"/>
    </source>
</evidence>
<dbReference type="OrthoDB" id="10025739at2759"/>
<dbReference type="EMBL" id="NNAY01001584">
    <property type="protein sequence ID" value="OXU23526.1"/>
    <property type="molecule type" value="Genomic_DNA"/>
</dbReference>
<evidence type="ECO:0000256" key="2">
    <source>
        <dbReference type="ARBA" id="ARBA00004496"/>
    </source>
</evidence>
<evidence type="ECO:0000256" key="7">
    <source>
        <dbReference type="ARBA" id="ARBA00053047"/>
    </source>
</evidence>
<accession>A0A232EYF9</accession>